<keyword evidence="3" id="KW-0378">Hydrolase</keyword>
<dbReference type="InterPro" id="IPR036366">
    <property type="entry name" value="PGBDSf"/>
</dbReference>
<accession>A0A3S9SZ51</accession>
<dbReference type="EMBL" id="CP016379">
    <property type="protein sequence ID" value="AZR73616.1"/>
    <property type="molecule type" value="Genomic_DNA"/>
</dbReference>
<dbReference type="Gene3D" id="1.10.101.10">
    <property type="entry name" value="PGBD-like superfamily/PGBD"/>
    <property type="match status" value="1"/>
</dbReference>
<gene>
    <name evidence="3" type="ORF">BBF96_09575</name>
</gene>
<dbReference type="KEGG" id="aft:BBF96_09575"/>
<evidence type="ECO:0000259" key="1">
    <source>
        <dbReference type="Pfam" id="PF01471"/>
    </source>
</evidence>
<dbReference type="Pfam" id="PF07486">
    <property type="entry name" value="Hydrolase_2"/>
    <property type="match status" value="1"/>
</dbReference>
<evidence type="ECO:0000259" key="2">
    <source>
        <dbReference type="Pfam" id="PF07486"/>
    </source>
</evidence>
<sequence length="226" mass="25525">MKPLLRFFFCLGIVFLVFGLCYAEETRMIEFGTRILKYKNEGPDVAILQFRLQEAGYYHGRIDGIFGKMTEKAVREFQKDNGLIVDGVVGPQTYKALPKSDKYPTRGQFSWEDLIFLARVIHAEARGEPFKGQVAVGAVILNRVDSKLFPNTIREVILQDGQFCSLIDGQVHLYPSNTAIEAAKAAILGYDPTYGALFFYNPRIAKRTWLATRPVSTRIGAHVFAY</sequence>
<protein>
    <submittedName>
        <fullName evidence="3">Cell wall hydrolase</fullName>
    </submittedName>
</protein>
<dbReference type="InterPro" id="IPR042047">
    <property type="entry name" value="SleB_dom1"/>
</dbReference>
<dbReference type="OrthoDB" id="9785345at2"/>
<dbReference type="Proteomes" id="UP000267250">
    <property type="component" value="Chromosome"/>
</dbReference>
<dbReference type="InterPro" id="IPR011105">
    <property type="entry name" value="Cell_wall_hydrolase_SleB"/>
</dbReference>
<keyword evidence="4" id="KW-1185">Reference proteome</keyword>
<dbReference type="RefSeq" id="WP_127016957.1">
    <property type="nucleotide sequence ID" value="NZ_CP016379.1"/>
</dbReference>
<evidence type="ECO:0000313" key="4">
    <source>
        <dbReference type="Proteomes" id="UP000267250"/>
    </source>
</evidence>
<evidence type="ECO:0000313" key="3">
    <source>
        <dbReference type="EMBL" id="AZR73616.1"/>
    </source>
</evidence>
<dbReference type="InterPro" id="IPR002477">
    <property type="entry name" value="Peptidoglycan-bd-like"/>
</dbReference>
<dbReference type="Gene3D" id="1.10.10.2520">
    <property type="entry name" value="Cell wall hydrolase SleB, domain 1"/>
    <property type="match status" value="1"/>
</dbReference>
<organism evidence="3 4">
    <name type="scientific">Anoxybacter fermentans</name>
    <dbReference type="NCBI Taxonomy" id="1323375"/>
    <lineage>
        <taxon>Bacteria</taxon>
        <taxon>Bacillati</taxon>
        <taxon>Bacillota</taxon>
        <taxon>Clostridia</taxon>
        <taxon>Halanaerobiales</taxon>
        <taxon>Anoxybacter</taxon>
    </lineage>
</organism>
<name>A0A3S9SZ51_9FIRM</name>
<reference evidence="3 4" key="1">
    <citation type="submission" date="2016-07" db="EMBL/GenBank/DDBJ databases">
        <title>Genome and transcriptome analysis of iron-reducing fermentative bacteria Anoxybacter fermentans.</title>
        <authorList>
            <person name="Zeng X."/>
            <person name="Shao Z."/>
        </authorList>
    </citation>
    <scope>NUCLEOTIDE SEQUENCE [LARGE SCALE GENOMIC DNA]</scope>
    <source>
        <strain evidence="3 4">DY22613</strain>
    </source>
</reference>
<dbReference type="SUPFAM" id="SSF47090">
    <property type="entry name" value="PGBD-like"/>
    <property type="match status" value="1"/>
</dbReference>
<feature type="domain" description="Cell wall hydrolase SleB" evidence="2">
    <location>
        <begin position="127"/>
        <end position="225"/>
    </location>
</feature>
<dbReference type="InterPro" id="IPR036365">
    <property type="entry name" value="PGBD-like_sf"/>
</dbReference>
<dbReference type="AlphaFoldDB" id="A0A3S9SZ51"/>
<dbReference type="Pfam" id="PF01471">
    <property type="entry name" value="PG_binding_1"/>
    <property type="match status" value="1"/>
</dbReference>
<feature type="domain" description="Peptidoglycan binding-like" evidence="1">
    <location>
        <begin position="42"/>
        <end position="97"/>
    </location>
</feature>
<dbReference type="Gene3D" id="6.20.240.60">
    <property type="match status" value="1"/>
</dbReference>
<dbReference type="GO" id="GO:0016787">
    <property type="term" value="F:hydrolase activity"/>
    <property type="evidence" value="ECO:0007669"/>
    <property type="project" value="UniProtKB-KW"/>
</dbReference>
<proteinExistence type="predicted"/>